<dbReference type="PANTHER" id="PTHR13304">
    <property type="entry name" value="GLYCOSYLPHOSPHATIDYLINOSITOL ANCHOR ATTACHMENT 1 PROTEIN"/>
    <property type="match status" value="1"/>
</dbReference>
<feature type="transmembrane region" description="Helical" evidence="1">
    <location>
        <begin position="452"/>
        <end position="478"/>
    </location>
</feature>
<evidence type="ECO:0000256" key="1">
    <source>
        <dbReference type="SAM" id="Phobius"/>
    </source>
</evidence>
<dbReference type="RefSeq" id="XP_024579180.1">
    <property type="nucleotide sequence ID" value="XM_024728732.1"/>
</dbReference>
<dbReference type="EMBL" id="CCYD01000645">
    <property type="protein sequence ID" value="CEG42811.1"/>
    <property type="molecule type" value="Genomic_DNA"/>
</dbReference>
<dbReference type="Proteomes" id="UP000054928">
    <property type="component" value="Unassembled WGS sequence"/>
</dbReference>
<evidence type="ECO:0000313" key="3">
    <source>
        <dbReference type="Proteomes" id="UP000054928"/>
    </source>
</evidence>
<keyword evidence="3" id="KW-1185">Reference proteome</keyword>
<feature type="transmembrane region" description="Helical" evidence="1">
    <location>
        <begin position="20"/>
        <end position="41"/>
    </location>
</feature>
<sequence>MTSKLRAKARRALHHFLRYIASHCLSLCWGTYILGILWLLLHPAITITTGELKCRGTYISENALLIDLMEARASQEEAHIAHLFHKELLELPNLSRTGCRNNCSHVVDWIGTKLRSLDRVEAYTHVYQTDELSNTRTNVYGLLRASPLADGKESIVLVTHYRNVGADSGDYSSLSLGLALLKYLAKAKWLAKDVILLVADDGDMDGKEGFSPGTEAWLQAYHVDPVESGVHGTLPMRAGVIRAAINLETLTNSRLVNSVGIYTAGMHGQLPNLDLVNTAVRALRRHHIPTLLNRADTEHDLQKKGFVSTTLEYVSSVCEKYTPLELRESVRKYLINLRGMLYFMTTLATGPSGPHANFISYNIDSITLSLTQRSTLKDRSLSTRDVLRSIEMVVRAMSNLEEKLHQSFFLYVLPTTLTFVSVGEYIYAVLLVSSPAMVHILYLATRTNGMRVAFALTIFLMVEALCVLLICAVCKYFATPIGSLHTFSYIEKPATGWFILASVISMAQVLVLLVGMPALRSITSFSGCVDVYDWKKRVTTFEALQRQKSAQDATSDSKKTCEIVDTKASVDIAPLDSGWRAIKFITMVVLVFAHCIMGIINYPMALFGAIPMAQFARVVPIHTTTKLKNISNGFWLFISSPLVLLILLIYSRQDAIAALFYVVDSFAQRINLLTLMYTLCIYVPVHTLSLVIWLFPTPVLLDQKLKLE</sequence>
<keyword evidence="1" id="KW-1133">Transmembrane helix</keyword>
<dbReference type="OrthoDB" id="445301at2759"/>
<dbReference type="GeneID" id="36408111"/>
<name>A0A0N7L5Z0_PLAHL</name>
<dbReference type="OMA" id="YTAGMNG"/>
<dbReference type="AlphaFoldDB" id="A0A0N7L5Z0"/>
<dbReference type="InterPro" id="IPR007246">
    <property type="entry name" value="Gaa1"/>
</dbReference>
<accession>A0A0N7L5Z0</accession>
<organism evidence="2 3">
    <name type="scientific">Plasmopara halstedii</name>
    <name type="common">Downy mildew of sunflower</name>
    <dbReference type="NCBI Taxonomy" id="4781"/>
    <lineage>
        <taxon>Eukaryota</taxon>
        <taxon>Sar</taxon>
        <taxon>Stramenopiles</taxon>
        <taxon>Oomycota</taxon>
        <taxon>Peronosporomycetes</taxon>
        <taxon>Peronosporales</taxon>
        <taxon>Peronosporaceae</taxon>
        <taxon>Plasmopara</taxon>
    </lineage>
</organism>
<dbReference type="Pfam" id="PF04114">
    <property type="entry name" value="Gaa1"/>
    <property type="match status" value="1"/>
</dbReference>
<proteinExistence type="predicted"/>
<dbReference type="STRING" id="4781.A0A0N7L5Z0"/>
<dbReference type="GO" id="GO:0016255">
    <property type="term" value="P:attachment of GPI anchor to protein"/>
    <property type="evidence" value="ECO:0007669"/>
    <property type="project" value="TreeGrafter"/>
</dbReference>
<feature type="transmembrane region" description="Helical" evidence="1">
    <location>
        <begin position="584"/>
        <end position="613"/>
    </location>
</feature>
<protein>
    <submittedName>
        <fullName evidence="2">Transmembrane protein</fullName>
    </submittedName>
</protein>
<dbReference type="PANTHER" id="PTHR13304:SF0">
    <property type="entry name" value="GLYCOSYLPHOSPHATIDYLINOSITOL ANCHOR ATTACHMENT 1 PROTEIN"/>
    <property type="match status" value="1"/>
</dbReference>
<feature type="transmembrane region" description="Helical" evidence="1">
    <location>
        <begin position="498"/>
        <end position="519"/>
    </location>
</feature>
<feature type="transmembrane region" description="Helical" evidence="1">
    <location>
        <begin position="672"/>
        <end position="695"/>
    </location>
</feature>
<keyword evidence="1" id="KW-0472">Membrane</keyword>
<evidence type="ECO:0000313" key="2">
    <source>
        <dbReference type="EMBL" id="CEG42811.1"/>
    </source>
</evidence>
<feature type="transmembrane region" description="Helical" evidence="1">
    <location>
        <begin position="633"/>
        <end position="651"/>
    </location>
</feature>
<reference evidence="3" key="1">
    <citation type="submission" date="2014-09" db="EMBL/GenBank/DDBJ databases">
        <authorList>
            <person name="Sharma Rahul"/>
            <person name="Thines Marco"/>
        </authorList>
    </citation>
    <scope>NUCLEOTIDE SEQUENCE [LARGE SCALE GENOMIC DNA]</scope>
</reference>
<dbReference type="GO" id="GO:0042765">
    <property type="term" value="C:GPI-anchor transamidase complex"/>
    <property type="evidence" value="ECO:0007669"/>
    <property type="project" value="InterPro"/>
</dbReference>
<keyword evidence="1 2" id="KW-0812">Transmembrane</keyword>